<dbReference type="EMBL" id="BAABCJ010000001">
    <property type="protein sequence ID" value="GAA3697984.1"/>
    <property type="molecule type" value="Genomic_DNA"/>
</dbReference>
<evidence type="ECO:0000313" key="2">
    <source>
        <dbReference type="Proteomes" id="UP001501536"/>
    </source>
</evidence>
<evidence type="ECO:0008006" key="3">
    <source>
        <dbReference type="Google" id="ProtNLM"/>
    </source>
</evidence>
<accession>A0ABP7CXK7</accession>
<gene>
    <name evidence="1" type="ORF">GCM10022377_08630</name>
</gene>
<dbReference type="Gene3D" id="3.40.50.2300">
    <property type="match status" value="1"/>
</dbReference>
<name>A0ABP7CXK7_9MICC</name>
<sequence length="148" mass="16602">MDERAAAKLVASGVEPGEFVARRLNEKLLKDPDFVLTLAEEHREAVVAAAPRMLKRAFTVREFALVLRRISERDAERIPAGADQAEARWKAVFRLAALHRSEVRSQAGGDLDVVDPYRREDSVYDQMTEQLLPALEEIVAFEEAAASR</sequence>
<dbReference type="InterPro" id="IPR036196">
    <property type="entry name" value="Ptyr_pPase_sf"/>
</dbReference>
<reference evidence="2" key="1">
    <citation type="journal article" date="2019" name="Int. J. Syst. Evol. Microbiol.">
        <title>The Global Catalogue of Microorganisms (GCM) 10K type strain sequencing project: providing services to taxonomists for standard genome sequencing and annotation.</title>
        <authorList>
            <consortium name="The Broad Institute Genomics Platform"/>
            <consortium name="The Broad Institute Genome Sequencing Center for Infectious Disease"/>
            <person name="Wu L."/>
            <person name="Ma J."/>
        </authorList>
    </citation>
    <scope>NUCLEOTIDE SEQUENCE [LARGE SCALE GENOMIC DNA]</scope>
    <source>
        <strain evidence="2">JCM 16961</strain>
    </source>
</reference>
<evidence type="ECO:0000313" key="1">
    <source>
        <dbReference type="EMBL" id="GAA3697984.1"/>
    </source>
</evidence>
<dbReference type="Proteomes" id="UP001501536">
    <property type="component" value="Unassembled WGS sequence"/>
</dbReference>
<keyword evidence="2" id="KW-1185">Reference proteome</keyword>
<dbReference type="SUPFAM" id="SSF52788">
    <property type="entry name" value="Phosphotyrosine protein phosphatases I"/>
    <property type="match status" value="1"/>
</dbReference>
<organism evidence="1 2">
    <name type="scientific">Zhihengliuella alba</name>
    <dbReference type="NCBI Taxonomy" id="547018"/>
    <lineage>
        <taxon>Bacteria</taxon>
        <taxon>Bacillati</taxon>
        <taxon>Actinomycetota</taxon>
        <taxon>Actinomycetes</taxon>
        <taxon>Micrococcales</taxon>
        <taxon>Micrococcaceae</taxon>
        <taxon>Zhihengliuella</taxon>
    </lineage>
</organism>
<proteinExistence type="predicted"/>
<comment type="caution">
    <text evidence="1">The sequence shown here is derived from an EMBL/GenBank/DDBJ whole genome shotgun (WGS) entry which is preliminary data.</text>
</comment>
<protein>
    <recommendedName>
        <fullName evidence="3">Phosphotyrosine protein phosphatase I domain-containing protein</fullName>
    </recommendedName>
</protein>